<feature type="domain" description="PTS EIIB type-1" evidence="15">
    <location>
        <begin position="464"/>
        <end position="545"/>
    </location>
</feature>
<feature type="transmembrane region" description="Helical" evidence="13">
    <location>
        <begin position="182"/>
        <end position="202"/>
    </location>
</feature>
<feature type="transmembrane region" description="Helical" evidence="13">
    <location>
        <begin position="342"/>
        <end position="365"/>
    </location>
</feature>
<dbReference type="EMBL" id="ADLK01000018">
    <property type="protein sequence ID" value="KMW20858.1"/>
    <property type="molecule type" value="Genomic_DNA"/>
</dbReference>
<dbReference type="RefSeq" id="WP_048929733.1">
    <property type="nucleotide sequence ID" value="NZ_KQ235877.1"/>
</dbReference>
<dbReference type="InterPro" id="IPR013013">
    <property type="entry name" value="PTS_EIIC_1"/>
</dbReference>
<comment type="caution">
    <text evidence="17">The sequence shown here is derived from an EMBL/GenBank/DDBJ whole genome shotgun (WGS) entry which is preliminary data.</text>
</comment>
<name>A0A0J9C6X8_9FIRM</name>
<feature type="domain" description="PTS EIIA type-1" evidence="14">
    <location>
        <begin position="609"/>
        <end position="713"/>
    </location>
</feature>
<feature type="transmembrane region" description="Helical" evidence="13">
    <location>
        <begin position="294"/>
        <end position="312"/>
    </location>
</feature>
<evidence type="ECO:0000256" key="10">
    <source>
        <dbReference type="ARBA" id="ARBA00023136"/>
    </source>
</evidence>
<dbReference type="SUPFAM" id="SSF55604">
    <property type="entry name" value="Glucose permease domain IIB"/>
    <property type="match status" value="1"/>
</dbReference>
<feature type="region of interest" description="Disordered" evidence="12">
    <location>
        <begin position="549"/>
        <end position="587"/>
    </location>
</feature>
<evidence type="ECO:0000313" key="18">
    <source>
        <dbReference type="Proteomes" id="UP000037392"/>
    </source>
</evidence>
<evidence type="ECO:0000256" key="8">
    <source>
        <dbReference type="ARBA" id="ARBA00022777"/>
    </source>
</evidence>
<dbReference type="AlphaFoldDB" id="A0A0J9C6X8"/>
<evidence type="ECO:0000256" key="5">
    <source>
        <dbReference type="ARBA" id="ARBA00022679"/>
    </source>
</evidence>
<proteinExistence type="predicted"/>
<feature type="transmembrane region" description="Helical" evidence="13">
    <location>
        <begin position="372"/>
        <end position="392"/>
    </location>
</feature>
<dbReference type="GO" id="GO:0009401">
    <property type="term" value="P:phosphoenolpyruvate-dependent sugar phosphotransferase system"/>
    <property type="evidence" value="ECO:0007669"/>
    <property type="project" value="UniProtKB-KW"/>
</dbReference>
<feature type="transmembrane region" description="Helical" evidence="13">
    <location>
        <begin position="70"/>
        <end position="88"/>
    </location>
</feature>
<feature type="transmembrane region" description="Helical" evidence="13">
    <location>
        <begin position="42"/>
        <end position="63"/>
    </location>
</feature>
<dbReference type="InterPro" id="IPR018113">
    <property type="entry name" value="PTrfase_EIIB_Cys"/>
</dbReference>
<organism evidence="17 18">
    <name type="scientific">[Clostridium] citroniae WAL-19142</name>
    <dbReference type="NCBI Taxonomy" id="742734"/>
    <lineage>
        <taxon>Bacteria</taxon>
        <taxon>Bacillati</taxon>
        <taxon>Bacillota</taxon>
        <taxon>Clostridia</taxon>
        <taxon>Lachnospirales</taxon>
        <taxon>Lachnospiraceae</taxon>
        <taxon>Enterocloster</taxon>
    </lineage>
</organism>
<dbReference type="InterPro" id="IPR011055">
    <property type="entry name" value="Dup_hybrid_motif"/>
</dbReference>
<dbReference type="PROSITE" id="PS51098">
    <property type="entry name" value="PTS_EIIB_TYPE_1"/>
    <property type="match status" value="1"/>
</dbReference>
<reference evidence="17 18" key="1">
    <citation type="submission" date="2011-04" db="EMBL/GenBank/DDBJ databases">
        <title>The Genome Sequence of Clostridium citroniae WAL-19142.</title>
        <authorList>
            <consortium name="The Broad Institute Genome Sequencing Platform"/>
            <person name="Earl A."/>
            <person name="Ward D."/>
            <person name="Feldgarden M."/>
            <person name="Gevers D."/>
            <person name="Warren Y.A."/>
            <person name="Tyrrell K.L."/>
            <person name="Citron D.M."/>
            <person name="Goldstein E.J."/>
            <person name="Daigneault M."/>
            <person name="Allen-Vercoe E."/>
            <person name="Young S.K."/>
            <person name="Zeng Q."/>
            <person name="Gargeya S."/>
            <person name="Fitzgerald M."/>
            <person name="Haas B."/>
            <person name="Abouelleil A."/>
            <person name="Alvarado L."/>
            <person name="Arachchi H.M."/>
            <person name="Berlin A."/>
            <person name="Brown A."/>
            <person name="Chapman S.B."/>
            <person name="Chen Z."/>
            <person name="Dunbar C."/>
            <person name="Freedman E."/>
            <person name="Gearin G."/>
            <person name="Gellesch M."/>
            <person name="Goldberg J."/>
            <person name="Griggs A."/>
            <person name="Gujja S."/>
            <person name="Heilman E.R."/>
            <person name="Heiman D."/>
            <person name="Howarth C."/>
            <person name="Larson L."/>
            <person name="Lui A."/>
            <person name="MacDonald P.J."/>
            <person name="Mehta T."/>
            <person name="Montmayeur A."/>
            <person name="Murphy C."/>
            <person name="Neiman D."/>
            <person name="Pearson M."/>
            <person name="Priest M."/>
            <person name="Roberts A."/>
            <person name="Saif S."/>
            <person name="Shea T."/>
            <person name="Shenoy N."/>
            <person name="Sisk P."/>
            <person name="Stolte C."/>
            <person name="Sykes S."/>
            <person name="White J."/>
            <person name="Yandava C."/>
            <person name="Wortman J."/>
            <person name="Nusbaum C."/>
            <person name="Birren B."/>
        </authorList>
    </citation>
    <scope>NUCLEOTIDE SEQUENCE [LARGE SCALE GENOMIC DNA]</scope>
    <source>
        <strain evidence="17 18">WAL-19142</strain>
    </source>
</reference>
<dbReference type="Proteomes" id="UP000037392">
    <property type="component" value="Unassembled WGS sequence"/>
</dbReference>
<feature type="active site" description="Phosphocysteine intermediate; for EIIB activity" evidence="11">
    <location>
        <position position="486"/>
    </location>
</feature>
<evidence type="ECO:0000256" key="7">
    <source>
        <dbReference type="ARBA" id="ARBA00022692"/>
    </source>
</evidence>
<dbReference type="PANTHER" id="PTHR30009:SF24">
    <property type="entry name" value="PTS SYSTEM, IIBC COMPONENT"/>
    <property type="match status" value="1"/>
</dbReference>
<dbReference type="InterPro" id="IPR001127">
    <property type="entry name" value="PTS_EIIA_1_perm"/>
</dbReference>
<dbReference type="Pfam" id="PF00367">
    <property type="entry name" value="PTS_EIIB"/>
    <property type="match status" value="1"/>
</dbReference>
<dbReference type="GO" id="GO:0008982">
    <property type="term" value="F:protein-N(PI)-phosphohistidine-sugar phosphotransferase activity"/>
    <property type="evidence" value="ECO:0007669"/>
    <property type="project" value="InterPro"/>
</dbReference>
<dbReference type="PROSITE" id="PS51093">
    <property type="entry name" value="PTS_EIIA_TYPE_1"/>
    <property type="match status" value="1"/>
</dbReference>
<accession>A0A0J9C6X8</accession>
<protein>
    <recommendedName>
        <fullName evidence="19">PTS glucose transporter subunit IIA</fullName>
    </recommendedName>
</protein>
<keyword evidence="3" id="KW-1003">Cell membrane</keyword>
<dbReference type="CDD" id="cd00212">
    <property type="entry name" value="PTS_IIB_glc"/>
    <property type="match status" value="1"/>
</dbReference>
<keyword evidence="7 13" id="KW-0812">Transmembrane</keyword>
<evidence type="ECO:0000256" key="12">
    <source>
        <dbReference type="SAM" id="MobiDB-lite"/>
    </source>
</evidence>
<sequence length="737" mass="78539">MKDRIFGVLQRVGRSFMLPIAVLPVAGLLLGIGSSFTNETTIATYGLQGILGSGTMLNALLVIMSKAGSVIFDNLPIIFAVGVAIGMAKAEKEVAALSAMIAFLVMHVSINGVLTITGKVLPDGSVAADVLEGTVASVFGMQTLQMGVFGGIIVGLGVAALHNRYHKIVLPNALSFFGGSRFIPIISTVVYVGVGILMYFIWPAVQNGIYALGGLVTGTGYLGTLIFGIVKRSLIPFGLHHVFYMPFWQTAVGGTMVVDGNLIQGGQNIFFAQLASPDVVHFSADATRYFSGEFIFMIFGLPGAALAMYRCAKPERKKAAGGLLLSAALTCMLTGITEPIEFSFLFVAPMLFVVQVILAGSAYMIAHILNIAVGLTFSGGFLDLLIFGILQGNAKTSWIRILPVGVIYFLLYYFIFSFLIKKFDLKTPGREEEDEETKLYTKADVNARKSAGAGDGGEAGEDEDQASAAIARGLGGAGNITSVDCCATRLRCSVDTPELVNEKLLKATGAVGVIKKGQGIQVIYGPNVTVIKANLEHYLEHAPKIKETALYGGSENNGGKDSVKHDGEGGSPDRTPDAGPDQDNIPHTGRRILLSPFNGTAAPITEAPDEAFASRAMGDGYMVIPSDGQVVAPEDCEVVFVFPSKHAIGLRNAQGMEYLIHVGVDTVKLDGKGFETFVTDGQKVEKGHKLMEFDLEFIRKHAASDACMTVFTGLKEGQEIHMEKTGDVKALEEIAWY</sequence>
<dbReference type="Gene3D" id="3.30.1360.60">
    <property type="entry name" value="Glucose permease domain IIB"/>
    <property type="match status" value="1"/>
</dbReference>
<feature type="transmembrane region" description="Helical" evidence="13">
    <location>
        <begin position="135"/>
        <end position="162"/>
    </location>
</feature>
<dbReference type="SUPFAM" id="SSF51261">
    <property type="entry name" value="Duplicated hybrid motif"/>
    <property type="match status" value="1"/>
</dbReference>
<keyword evidence="8" id="KW-0418">Kinase</keyword>
<dbReference type="InterPro" id="IPR003352">
    <property type="entry name" value="PTS_EIIC"/>
</dbReference>
<keyword evidence="9 13" id="KW-1133">Transmembrane helix</keyword>
<dbReference type="InterPro" id="IPR050429">
    <property type="entry name" value="PTS_Glucose_EIICBA"/>
</dbReference>
<dbReference type="GeneID" id="93166242"/>
<keyword evidence="10 13" id="KW-0472">Membrane</keyword>
<evidence type="ECO:0000259" key="16">
    <source>
        <dbReference type="PROSITE" id="PS51103"/>
    </source>
</evidence>
<dbReference type="FunFam" id="2.70.70.10:FF:000001">
    <property type="entry name" value="PTS system glucose-specific IIA component"/>
    <property type="match status" value="1"/>
</dbReference>
<comment type="subcellular location">
    <subcellularLocation>
        <location evidence="1">Cell membrane</location>
        <topology evidence="1">Multi-pass membrane protein</topology>
    </subcellularLocation>
</comment>
<feature type="transmembrane region" description="Helical" evidence="13">
    <location>
        <begin position="398"/>
        <end position="420"/>
    </location>
</feature>
<keyword evidence="2" id="KW-0813">Transport</keyword>
<evidence type="ECO:0000256" key="3">
    <source>
        <dbReference type="ARBA" id="ARBA00022475"/>
    </source>
</evidence>
<feature type="transmembrane region" description="Helical" evidence="13">
    <location>
        <begin position="209"/>
        <end position="230"/>
    </location>
</feature>
<evidence type="ECO:0000256" key="13">
    <source>
        <dbReference type="SAM" id="Phobius"/>
    </source>
</evidence>
<evidence type="ECO:0000256" key="6">
    <source>
        <dbReference type="ARBA" id="ARBA00022683"/>
    </source>
</evidence>
<evidence type="ECO:0000259" key="14">
    <source>
        <dbReference type="PROSITE" id="PS51093"/>
    </source>
</evidence>
<evidence type="ECO:0000313" key="17">
    <source>
        <dbReference type="EMBL" id="KMW20858.1"/>
    </source>
</evidence>
<keyword evidence="5" id="KW-0808">Transferase</keyword>
<dbReference type="GO" id="GO:0090563">
    <property type="term" value="F:protein-phosphocysteine-sugar phosphotransferase activity"/>
    <property type="evidence" value="ECO:0007669"/>
    <property type="project" value="TreeGrafter"/>
</dbReference>
<feature type="transmembrane region" description="Helical" evidence="13">
    <location>
        <begin position="12"/>
        <end position="36"/>
    </location>
</feature>
<dbReference type="NCBIfam" id="TIGR00826">
    <property type="entry name" value="EIIB_glc"/>
    <property type="match status" value="1"/>
</dbReference>
<dbReference type="PANTHER" id="PTHR30009">
    <property type="entry name" value="CYTOCHROME C-TYPE SYNTHESIS PROTEIN AND PTS TRANSMEMBRANE COMPONENT"/>
    <property type="match status" value="1"/>
</dbReference>
<dbReference type="Gene3D" id="2.70.70.10">
    <property type="entry name" value="Glucose Permease (Domain IIA)"/>
    <property type="match status" value="1"/>
</dbReference>
<evidence type="ECO:0000256" key="1">
    <source>
        <dbReference type="ARBA" id="ARBA00004651"/>
    </source>
</evidence>
<dbReference type="InterPro" id="IPR036878">
    <property type="entry name" value="Glu_permease_IIB"/>
</dbReference>
<dbReference type="PROSITE" id="PS51103">
    <property type="entry name" value="PTS_EIIC_TYPE_1"/>
    <property type="match status" value="1"/>
</dbReference>
<keyword evidence="6" id="KW-0598">Phosphotransferase system</keyword>
<dbReference type="Pfam" id="PF02378">
    <property type="entry name" value="PTS_EIIC"/>
    <property type="match status" value="1"/>
</dbReference>
<evidence type="ECO:0000256" key="11">
    <source>
        <dbReference type="PROSITE-ProRule" id="PRU00421"/>
    </source>
</evidence>
<feature type="domain" description="PTS EIIC type-1" evidence="16">
    <location>
        <begin position="3"/>
        <end position="432"/>
    </location>
</feature>
<dbReference type="GO" id="GO:0005886">
    <property type="term" value="C:plasma membrane"/>
    <property type="evidence" value="ECO:0007669"/>
    <property type="project" value="UniProtKB-SubCell"/>
</dbReference>
<evidence type="ECO:0000256" key="4">
    <source>
        <dbReference type="ARBA" id="ARBA00022597"/>
    </source>
</evidence>
<dbReference type="GO" id="GO:0016301">
    <property type="term" value="F:kinase activity"/>
    <property type="evidence" value="ECO:0007669"/>
    <property type="project" value="UniProtKB-KW"/>
</dbReference>
<dbReference type="PATRIC" id="fig|742734.4.peg.2057"/>
<dbReference type="NCBIfam" id="TIGR00830">
    <property type="entry name" value="PTBA"/>
    <property type="match status" value="1"/>
</dbReference>
<evidence type="ECO:0000259" key="15">
    <source>
        <dbReference type="PROSITE" id="PS51098"/>
    </source>
</evidence>
<dbReference type="InterPro" id="IPR001996">
    <property type="entry name" value="PTS_IIB_1"/>
</dbReference>
<evidence type="ECO:0000256" key="9">
    <source>
        <dbReference type="ARBA" id="ARBA00022989"/>
    </source>
</evidence>
<evidence type="ECO:0008006" key="19">
    <source>
        <dbReference type="Google" id="ProtNLM"/>
    </source>
</evidence>
<keyword evidence="4" id="KW-0762">Sugar transport</keyword>
<feature type="transmembrane region" description="Helical" evidence="13">
    <location>
        <begin position="94"/>
        <end position="114"/>
    </location>
</feature>
<dbReference type="OrthoDB" id="9764327at2"/>
<gene>
    <name evidence="17" type="ORF">HMPREF9470_01917</name>
</gene>
<evidence type="ECO:0000256" key="2">
    <source>
        <dbReference type="ARBA" id="ARBA00022448"/>
    </source>
</evidence>
<dbReference type="Pfam" id="PF00358">
    <property type="entry name" value="PTS_EIIA_1"/>
    <property type="match status" value="1"/>
</dbReference>